<dbReference type="EMBL" id="CP096115">
    <property type="protein sequence ID" value="UUX91502.1"/>
    <property type="molecule type" value="Genomic_DNA"/>
</dbReference>
<dbReference type="GeneID" id="74307830"/>
<evidence type="ECO:0000313" key="2">
    <source>
        <dbReference type="EMBL" id="UUX91502.1"/>
    </source>
</evidence>
<dbReference type="KEGG" id="mend:L6E24_08970"/>
<dbReference type="InterPro" id="IPR043519">
    <property type="entry name" value="NT_sf"/>
</dbReference>
<evidence type="ECO:0000313" key="3">
    <source>
        <dbReference type="Proteomes" id="UP001060368"/>
    </source>
</evidence>
<name>A0A9E7PLE9_9EURY</name>
<proteinExistence type="predicted"/>
<dbReference type="RefSeq" id="WP_257741654.1">
    <property type="nucleotide sequence ID" value="NZ_CP096115.1"/>
</dbReference>
<feature type="domain" description="Polymerase beta nucleotidyltransferase" evidence="1">
    <location>
        <begin position="25"/>
        <end position="107"/>
    </location>
</feature>
<reference evidence="2" key="1">
    <citation type="submission" date="2022-04" db="EMBL/GenBank/DDBJ databases">
        <title>Complete genome of Methanoplanus endosymbiosus DSM 3599.</title>
        <authorList>
            <person name="Chen S.-C."/>
            <person name="You Y.-T."/>
            <person name="Zhou Y.-Z."/>
            <person name="Lai M.-C."/>
        </authorList>
    </citation>
    <scope>NUCLEOTIDE SEQUENCE</scope>
    <source>
        <strain evidence="2">DSM 3599</strain>
    </source>
</reference>
<dbReference type="Pfam" id="PF18765">
    <property type="entry name" value="Polbeta"/>
    <property type="match status" value="1"/>
</dbReference>
<sequence>MYSPEKLNESDLTDDEKELVKSVCEELMAYPFVMAVYLFGSHAKRCSKPYSDIDIAVLLREPAERREIETAGSYSSKILDVEIFSLMPITVKMGIIYDGILLFSRDSRHLRDITRANLLEYFDSEPMRKRVNQRFISSFSLK</sequence>
<accession>A0A9E7PLE9</accession>
<dbReference type="InterPro" id="IPR041633">
    <property type="entry name" value="Polbeta"/>
</dbReference>
<gene>
    <name evidence="2" type="ORF">L6E24_08970</name>
</gene>
<dbReference type="AlphaFoldDB" id="A0A9E7PLE9"/>
<dbReference type="Gene3D" id="3.30.460.10">
    <property type="entry name" value="Beta Polymerase, domain 2"/>
    <property type="match status" value="1"/>
</dbReference>
<keyword evidence="3" id="KW-1185">Reference proteome</keyword>
<dbReference type="PANTHER" id="PTHR43852">
    <property type="entry name" value="NUCLEOTIDYLTRANSFERASE"/>
    <property type="match status" value="1"/>
</dbReference>
<dbReference type="InterPro" id="IPR052930">
    <property type="entry name" value="TA_antitoxin_MntA"/>
</dbReference>
<dbReference type="SUPFAM" id="SSF81301">
    <property type="entry name" value="Nucleotidyltransferase"/>
    <property type="match status" value="1"/>
</dbReference>
<dbReference type="CDD" id="cd05403">
    <property type="entry name" value="NT_KNTase_like"/>
    <property type="match status" value="1"/>
</dbReference>
<protein>
    <submittedName>
        <fullName evidence="2">Nucleotidyltransferase domain-containing protein</fullName>
    </submittedName>
</protein>
<evidence type="ECO:0000259" key="1">
    <source>
        <dbReference type="Pfam" id="PF18765"/>
    </source>
</evidence>
<organism evidence="2 3">
    <name type="scientific">Methanoplanus endosymbiosus</name>
    <dbReference type="NCBI Taxonomy" id="33865"/>
    <lineage>
        <taxon>Archaea</taxon>
        <taxon>Methanobacteriati</taxon>
        <taxon>Methanobacteriota</taxon>
        <taxon>Stenosarchaea group</taxon>
        <taxon>Methanomicrobia</taxon>
        <taxon>Methanomicrobiales</taxon>
        <taxon>Methanomicrobiaceae</taxon>
        <taxon>Methanoplanus</taxon>
    </lineage>
</organism>
<dbReference type="Proteomes" id="UP001060368">
    <property type="component" value="Chromosome"/>
</dbReference>
<dbReference type="PANTHER" id="PTHR43852:SF3">
    <property type="entry name" value="NUCLEOTIDYLTRANSFERASE"/>
    <property type="match status" value="1"/>
</dbReference>